<evidence type="ECO:0000256" key="1">
    <source>
        <dbReference type="SAM" id="MobiDB-lite"/>
    </source>
</evidence>
<accession>A0A9D7T002</accession>
<dbReference type="AlphaFoldDB" id="A0A9D7T002"/>
<gene>
    <name evidence="2" type="ORF">IPP15_22630</name>
</gene>
<organism evidence="2 3">
    <name type="scientific">Candidatus Opimibacter skivensis</name>
    <dbReference type="NCBI Taxonomy" id="2982028"/>
    <lineage>
        <taxon>Bacteria</taxon>
        <taxon>Pseudomonadati</taxon>
        <taxon>Bacteroidota</taxon>
        <taxon>Saprospiria</taxon>
        <taxon>Saprospirales</taxon>
        <taxon>Saprospiraceae</taxon>
        <taxon>Candidatus Opimibacter</taxon>
    </lineage>
</organism>
<comment type="caution">
    <text evidence="2">The sequence shown here is derived from an EMBL/GenBank/DDBJ whole genome shotgun (WGS) entry which is preliminary data.</text>
</comment>
<feature type="region of interest" description="Disordered" evidence="1">
    <location>
        <begin position="47"/>
        <end position="76"/>
    </location>
</feature>
<protein>
    <submittedName>
        <fullName evidence="2">Uncharacterized protein</fullName>
    </submittedName>
</protein>
<sequence>MPTNNPGQLNPLRSVTAGKYVRYLTHEDISGEPYSFPLSSLRRNRFSTNETDEAAGRDIDGSGLTRGNTSVTNYFA</sequence>
<feature type="compositionally biased region" description="Polar residues" evidence="1">
    <location>
        <begin position="65"/>
        <end position="76"/>
    </location>
</feature>
<proteinExistence type="predicted"/>
<reference evidence="2 3" key="1">
    <citation type="submission" date="2020-10" db="EMBL/GenBank/DDBJ databases">
        <title>Connecting structure to function with the recovery of over 1000 high-quality activated sludge metagenome-assembled genomes encoding full-length rRNA genes using long-read sequencing.</title>
        <authorList>
            <person name="Singleton C.M."/>
            <person name="Petriglieri F."/>
            <person name="Kristensen J.M."/>
            <person name="Kirkegaard R.H."/>
            <person name="Michaelsen T.Y."/>
            <person name="Andersen M.H."/>
            <person name="Karst S.M."/>
            <person name="Dueholm M.S."/>
            <person name="Nielsen P.H."/>
            <person name="Albertsen M."/>
        </authorList>
    </citation>
    <scope>NUCLEOTIDE SEQUENCE [LARGE SCALE GENOMIC DNA]</scope>
    <source>
        <strain evidence="2">Ribe_18-Q3-R11-54_MAXAC.273</strain>
    </source>
</reference>
<evidence type="ECO:0000313" key="2">
    <source>
        <dbReference type="EMBL" id="MBK9985117.1"/>
    </source>
</evidence>
<dbReference type="EMBL" id="JADKGY010000033">
    <property type="protein sequence ID" value="MBK9985117.1"/>
    <property type="molecule type" value="Genomic_DNA"/>
</dbReference>
<name>A0A9D7T002_9BACT</name>
<evidence type="ECO:0000313" key="3">
    <source>
        <dbReference type="Proteomes" id="UP000808337"/>
    </source>
</evidence>
<dbReference type="Proteomes" id="UP000808337">
    <property type="component" value="Unassembled WGS sequence"/>
</dbReference>